<dbReference type="PANTHER" id="PTHR37534:SF20">
    <property type="entry name" value="PRO1A C6 ZINK-FINGER PROTEIN"/>
    <property type="match status" value="1"/>
</dbReference>
<dbReference type="SMART" id="SM00066">
    <property type="entry name" value="GAL4"/>
    <property type="match status" value="1"/>
</dbReference>
<feature type="domain" description="Zn(2)-C6 fungal-type" evidence="4">
    <location>
        <begin position="111"/>
        <end position="141"/>
    </location>
</feature>
<feature type="compositionally biased region" description="Polar residues" evidence="3">
    <location>
        <begin position="1"/>
        <end position="30"/>
    </location>
</feature>
<evidence type="ECO:0000256" key="1">
    <source>
        <dbReference type="ARBA" id="ARBA00004123"/>
    </source>
</evidence>
<reference evidence="5" key="1">
    <citation type="submission" date="2016-04" db="EMBL/GenBank/DDBJ databases">
        <authorList>
            <person name="Evans L.H."/>
            <person name="Alamgir A."/>
            <person name="Owens N."/>
            <person name="Weber N.D."/>
            <person name="Virtaneva K."/>
            <person name="Barbian K."/>
            <person name="Babar A."/>
            <person name="Rosenke K."/>
        </authorList>
    </citation>
    <scope>NUCLEOTIDE SEQUENCE</scope>
    <source>
        <strain evidence="5">UB2112</strain>
    </source>
</reference>
<feature type="compositionally biased region" description="Polar residues" evidence="3">
    <location>
        <begin position="424"/>
        <end position="436"/>
    </location>
</feature>
<keyword evidence="8" id="KW-1185">Reference proteome</keyword>
<dbReference type="InterPro" id="IPR036864">
    <property type="entry name" value="Zn2-C6_fun-type_DNA-bd_sf"/>
</dbReference>
<accession>A0A1K0GYT8</accession>
<organism evidence="5 7">
    <name type="scientific">Ustilago bromivora</name>
    <dbReference type="NCBI Taxonomy" id="307758"/>
    <lineage>
        <taxon>Eukaryota</taxon>
        <taxon>Fungi</taxon>
        <taxon>Dikarya</taxon>
        <taxon>Basidiomycota</taxon>
        <taxon>Ustilaginomycotina</taxon>
        <taxon>Ustilaginomycetes</taxon>
        <taxon>Ustilaginales</taxon>
        <taxon>Ustilaginaceae</taxon>
        <taxon>Ustilago</taxon>
    </lineage>
</organism>
<evidence type="ECO:0000256" key="3">
    <source>
        <dbReference type="SAM" id="MobiDB-lite"/>
    </source>
</evidence>
<dbReference type="InterPro" id="IPR001138">
    <property type="entry name" value="Zn2Cys6_DnaBD"/>
</dbReference>
<dbReference type="GO" id="GO:0005634">
    <property type="term" value="C:nucleus"/>
    <property type="evidence" value="ECO:0007669"/>
    <property type="project" value="UniProtKB-SubCell"/>
</dbReference>
<evidence type="ECO:0000313" key="5">
    <source>
        <dbReference type="EMBL" id="SAM73414.1"/>
    </source>
</evidence>
<feature type="compositionally biased region" description="Basic and acidic residues" evidence="3">
    <location>
        <begin position="408"/>
        <end position="423"/>
    </location>
</feature>
<evidence type="ECO:0000259" key="4">
    <source>
        <dbReference type="PROSITE" id="PS50048"/>
    </source>
</evidence>
<reference evidence="6" key="3">
    <citation type="submission" date="2018-08" db="EMBL/GenBank/DDBJ databases">
        <authorList>
            <person name="Guldener U."/>
        </authorList>
    </citation>
    <scope>NUCLEOTIDE SEQUENCE</scope>
    <source>
        <strain evidence="6">UB2</strain>
    </source>
</reference>
<dbReference type="EMBL" id="ULHB01000066">
    <property type="protein sequence ID" value="SYW80211.1"/>
    <property type="molecule type" value="Genomic_DNA"/>
</dbReference>
<feature type="region of interest" description="Disordered" evidence="3">
    <location>
        <begin position="1"/>
        <end position="93"/>
    </location>
</feature>
<evidence type="ECO:0000313" key="8">
    <source>
        <dbReference type="Proteomes" id="UP000658997"/>
    </source>
</evidence>
<dbReference type="PROSITE" id="PS50048">
    <property type="entry name" value="ZN2_CY6_FUNGAL_2"/>
    <property type="match status" value="1"/>
</dbReference>
<feature type="compositionally biased region" description="Low complexity" evidence="3">
    <location>
        <begin position="71"/>
        <end position="82"/>
    </location>
</feature>
<dbReference type="InterPro" id="IPR021858">
    <property type="entry name" value="Fun_TF"/>
</dbReference>
<feature type="region of interest" description="Disordered" evidence="3">
    <location>
        <begin position="402"/>
        <end position="437"/>
    </location>
</feature>
<keyword evidence="2" id="KW-0539">Nucleus</keyword>
<feature type="compositionally biased region" description="Low complexity" evidence="3">
    <location>
        <begin position="144"/>
        <end position="176"/>
    </location>
</feature>
<name>A0A1K0GYT8_9BASI</name>
<gene>
    <name evidence="6" type="ORF">UBRO2_03479</name>
    <name evidence="5" type="ORF">UBRO_00051</name>
</gene>
<reference evidence="7" key="2">
    <citation type="submission" date="2016-04" db="EMBL/GenBank/DDBJ databases">
        <authorList>
            <person name="Guldener U."/>
            <person name="Guldener U."/>
        </authorList>
    </citation>
    <scope>NUCLEOTIDE SEQUENCE [LARGE SCALE GENOMIC DNA]</scope>
    <source>
        <strain evidence="7">UB2112</strain>
    </source>
</reference>
<dbReference type="Proteomes" id="UP000179920">
    <property type="component" value="Chromosome II"/>
</dbReference>
<dbReference type="SUPFAM" id="SSF57701">
    <property type="entry name" value="Zn2/Cys6 DNA-binding domain"/>
    <property type="match status" value="1"/>
</dbReference>
<evidence type="ECO:0000313" key="7">
    <source>
        <dbReference type="Proteomes" id="UP000179920"/>
    </source>
</evidence>
<dbReference type="CDD" id="cd00067">
    <property type="entry name" value="GAL4"/>
    <property type="match status" value="1"/>
</dbReference>
<sequence>MTARKSASTSTPTKRIEADSTTPSPTQSPRQIDRGDSPEIARSTAGSDVADRDQSTSPTVHRDKRQRFDDSTSAATTTFSDARPGPLKGTKRKAKYILNRVKRYHERSLAGCLTCRKRRVKCDEGRPVCRRCSTGDRECIYPESSASSSSSQAVQTSQPSALTSSSVGSSSPTLPGIQVSSLLHPSQPAEALDAAGSASGLTSQLSPPEGVGAALFSRHSGPFISTSPQSPLDEHAANSSHPHVYDRTRASTSTHHDRYRTANDSSYQSDPARHAYSQYDHHRPQSYYHFYRGSFASSSIDISKVKLPELPPGLGFDHLDAYFPTYEQQCLFRHYILEVAPQLCVIRIPLSDNRWIRYHATFAVRHPHGTNGYEDALRSALLSMASLDIGHKLSQAPIPDLFPAVASRPEDPSPISEKHDHSTSRQTGPPLTNIGQYQGRKHGEYNVASSMAGLTDPINDAGTKSIMSNVLLELSNLRREESLRLLRTTLKERRAPLDRSNAAIMLATVLGLATRDRLAAQQDWQDALHIASRAIAELGGPAAFVDQSDPSSLFLIEQIACFDALSSLTSDDYTLFLQPWDDWWYALMDSPRSIKEDSVLQTFGLHRGMIDMLARMTRVEATRRELQERTSVTIILSETVGGGSPPALPPEYEETRLWLESTARALVAEIPIWAKMPFPAEATRTLQTLLPVIMNHLYVAAAELYIHSVIFSKPADHPCFAEPTAVVLNRSEEAIRAGITKGLVLPLSFAAFSARHQDRDRIRAMFHELRPYYKFDLERMEKLNEHLWSLVDIGLTPTDWGLFLKSVGCFNWAF</sequence>
<dbReference type="Gene3D" id="4.10.240.10">
    <property type="entry name" value="Zn(2)-C6 fungal-type DNA-binding domain"/>
    <property type="match status" value="1"/>
</dbReference>
<dbReference type="PANTHER" id="PTHR37534">
    <property type="entry name" value="TRANSCRIPTIONAL ACTIVATOR PROTEIN UGA3"/>
    <property type="match status" value="1"/>
</dbReference>
<proteinExistence type="predicted"/>
<dbReference type="Pfam" id="PF11951">
    <property type="entry name" value="Fungal_trans_2"/>
    <property type="match status" value="1"/>
</dbReference>
<evidence type="ECO:0000256" key="2">
    <source>
        <dbReference type="ARBA" id="ARBA00023242"/>
    </source>
</evidence>
<dbReference type="AlphaFoldDB" id="A0A1K0GYT8"/>
<comment type="subcellular location">
    <subcellularLocation>
        <location evidence="1">Nucleus</location>
    </subcellularLocation>
</comment>
<dbReference type="GO" id="GO:0000981">
    <property type="term" value="F:DNA-binding transcription factor activity, RNA polymerase II-specific"/>
    <property type="evidence" value="ECO:0007669"/>
    <property type="project" value="InterPro"/>
</dbReference>
<dbReference type="GO" id="GO:0008270">
    <property type="term" value="F:zinc ion binding"/>
    <property type="evidence" value="ECO:0007669"/>
    <property type="project" value="InterPro"/>
</dbReference>
<protein>
    <recommendedName>
        <fullName evidence="4">Zn(2)-C6 fungal-type domain-containing protein</fullName>
    </recommendedName>
</protein>
<dbReference type="Proteomes" id="UP000658997">
    <property type="component" value="Unassembled WGS sequence"/>
</dbReference>
<feature type="compositionally biased region" description="Basic and acidic residues" evidence="3">
    <location>
        <begin position="243"/>
        <end position="261"/>
    </location>
</feature>
<dbReference type="Pfam" id="PF00172">
    <property type="entry name" value="Zn_clus"/>
    <property type="match status" value="1"/>
</dbReference>
<dbReference type="EMBL" id="LT558118">
    <property type="protein sequence ID" value="SAM73414.1"/>
    <property type="molecule type" value="Genomic_DNA"/>
</dbReference>
<dbReference type="OrthoDB" id="5419315at2759"/>
<feature type="region of interest" description="Disordered" evidence="3">
    <location>
        <begin position="142"/>
        <end position="274"/>
    </location>
</feature>
<evidence type="ECO:0000313" key="6">
    <source>
        <dbReference type="EMBL" id="SYW80211.1"/>
    </source>
</evidence>
<dbReference type="PROSITE" id="PS00463">
    <property type="entry name" value="ZN2_CY6_FUNGAL_1"/>
    <property type="match status" value="1"/>
</dbReference>